<dbReference type="SUPFAM" id="SSF46894">
    <property type="entry name" value="C-terminal effector domain of the bipartite response regulators"/>
    <property type="match status" value="1"/>
</dbReference>
<dbReference type="GO" id="GO:0006355">
    <property type="term" value="P:regulation of DNA-templated transcription"/>
    <property type="evidence" value="ECO:0007669"/>
    <property type="project" value="InterPro"/>
</dbReference>
<dbReference type="CDD" id="cd06170">
    <property type="entry name" value="LuxR_C_like"/>
    <property type="match status" value="1"/>
</dbReference>
<dbReference type="InterPro" id="IPR016032">
    <property type="entry name" value="Sig_transdc_resp-reg_C-effctor"/>
</dbReference>
<reference evidence="5 6" key="1">
    <citation type="submission" date="2010-01" db="EMBL/GenBank/DDBJ databases">
        <title>The complete genome of Thermobispora bispora DSM 43833.</title>
        <authorList>
            <consortium name="US DOE Joint Genome Institute (JGI-PGF)"/>
            <person name="Lucas S."/>
            <person name="Copeland A."/>
            <person name="Lapidus A."/>
            <person name="Glavina del Rio T."/>
            <person name="Dalin E."/>
            <person name="Tice H."/>
            <person name="Bruce D."/>
            <person name="Goodwin L."/>
            <person name="Pitluck S."/>
            <person name="Kyrpides N."/>
            <person name="Mavromatis K."/>
            <person name="Ivanova N."/>
            <person name="Mikhailova N."/>
            <person name="Chertkov O."/>
            <person name="Brettin T."/>
            <person name="Detter J.C."/>
            <person name="Han C."/>
            <person name="Larimer F."/>
            <person name="Land M."/>
            <person name="Hauser L."/>
            <person name="Markowitz V."/>
            <person name="Cheng J.-F."/>
            <person name="Hugenholtz P."/>
            <person name="Woyke T."/>
            <person name="Wu D."/>
            <person name="Jando M."/>
            <person name="Schneider S."/>
            <person name="Klenk H.-P."/>
            <person name="Eisen J.A."/>
        </authorList>
    </citation>
    <scope>NUCLEOTIDE SEQUENCE [LARGE SCALE GENOMIC DNA]</scope>
    <source>
        <strain evidence="6">ATCC 19993 / DSM 43833 / CBS 139.67 / JCM 10125 / KCTC 9307 / NBRC 14880 / R51</strain>
    </source>
</reference>
<protein>
    <submittedName>
        <fullName evidence="5">Transcriptional regulator, LuxR family</fullName>
    </submittedName>
</protein>
<dbReference type="RefSeq" id="WP_013131867.1">
    <property type="nucleotide sequence ID" value="NC_014165.1"/>
</dbReference>
<evidence type="ECO:0000313" key="5">
    <source>
        <dbReference type="EMBL" id="ADG88334.1"/>
    </source>
</evidence>
<evidence type="ECO:0000256" key="2">
    <source>
        <dbReference type="ARBA" id="ARBA00023125"/>
    </source>
</evidence>
<dbReference type="PRINTS" id="PR00038">
    <property type="entry name" value="HTHLUXR"/>
</dbReference>
<dbReference type="InterPro" id="IPR029016">
    <property type="entry name" value="GAF-like_dom_sf"/>
</dbReference>
<dbReference type="eggNOG" id="COG2197">
    <property type="taxonomic scope" value="Bacteria"/>
</dbReference>
<dbReference type="eggNOG" id="COG2203">
    <property type="taxonomic scope" value="Bacteria"/>
</dbReference>
<dbReference type="HOGENOM" id="CLU_081562_0_0_11"/>
<dbReference type="SMART" id="SM00421">
    <property type="entry name" value="HTH_LUXR"/>
    <property type="match status" value="1"/>
</dbReference>
<feature type="domain" description="HTH luxR-type" evidence="4">
    <location>
        <begin position="219"/>
        <end position="284"/>
    </location>
</feature>
<sequence length="287" mass="31348">MPVDPSRTPRLNDADTLRGALRAIQRRTGLPVVFGGPVHGNILRLTEFLGARTTGLRNLAVRPGTGLGGRVVAMSRAARVLDYGTARTITHHYDRPVLGEGLRSIAAVPVTVAGRTRAVLYGAVRQPIGLGDAVVDTMTRVARAVAEEVRVRDEVERRLALVEANAAGRGEPAAQELLERLREVDAELRVIANAVADEDIRRRLLEASRRLTARVHSGAPAHRVRLSPRELDVLSLVALGCPYAEVARRLGLRPETVKSYMRTTMRKLDSHNRHEAVVAARRLGLLL</sequence>
<dbReference type="Gene3D" id="1.10.10.10">
    <property type="entry name" value="Winged helix-like DNA-binding domain superfamily/Winged helix DNA-binding domain"/>
    <property type="match status" value="1"/>
</dbReference>
<keyword evidence="1" id="KW-0805">Transcription regulation</keyword>
<evidence type="ECO:0000256" key="1">
    <source>
        <dbReference type="ARBA" id="ARBA00023015"/>
    </source>
</evidence>
<evidence type="ECO:0000256" key="3">
    <source>
        <dbReference type="ARBA" id="ARBA00023163"/>
    </source>
</evidence>
<keyword evidence="3" id="KW-0804">Transcription</keyword>
<keyword evidence="2" id="KW-0238">DNA-binding</keyword>
<evidence type="ECO:0000313" key="6">
    <source>
        <dbReference type="Proteomes" id="UP000006640"/>
    </source>
</evidence>
<dbReference type="InterPro" id="IPR000792">
    <property type="entry name" value="Tscrpt_reg_LuxR_C"/>
</dbReference>
<dbReference type="KEGG" id="tbi:Tbis_1620"/>
<accession>D6YAW7</accession>
<dbReference type="PANTHER" id="PTHR43214">
    <property type="entry name" value="TWO-COMPONENT RESPONSE REGULATOR"/>
    <property type="match status" value="1"/>
</dbReference>
<dbReference type="STRING" id="469371.Tbis_1620"/>
<organism evidence="5 6">
    <name type="scientific">Thermobispora bispora (strain ATCC 19993 / DSM 43833 / CBS 139.67 / JCM 10125 / KCTC 9307 / NBRC 14880 / R51)</name>
    <dbReference type="NCBI Taxonomy" id="469371"/>
    <lineage>
        <taxon>Bacteria</taxon>
        <taxon>Bacillati</taxon>
        <taxon>Actinomycetota</taxon>
        <taxon>Actinomycetes</taxon>
        <taxon>Streptosporangiales</taxon>
        <taxon>Streptosporangiaceae</taxon>
        <taxon>Thermobispora</taxon>
    </lineage>
</organism>
<dbReference type="Proteomes" id="UP000006640">
    <property type="component" value="Chromosome"/>
</dbReference>
<dbReference type="SUPFAM" id="SSF55781">
    <property type="entry name" value="GAF domain-like"/>
    <property type="match status" value="1"/>
</dbReference>
<keyword evidence="6" id="KW-1185">Reference proteome</keyword>
<dbReference type="InterPro" id="IPR036388">
    <property type="entry name" value="WH-like_DNA-bd_sf"/>
</dbReference>
<name>D6YAW7_THEBD</name>
<dbReference type="Gene3D" id="3.30.450.40">
    <property type="match status" value="1"/>
</dbReference>
<proteinExistence type="predicted"/>
<dbReference type="InterPro" id="IPR039420">
    <property type="entry name" value="WalR-like"/>
</dbReference>
<dbReference type="PROSITE" id="PS50043">
    <property type="entry name" value="HTH_LUXR_2"/>
    <property type="match status" value="1"/>
</dbReference>
<dbReference type="GO" id="GO:0003677">
    <property type="term" value="F:DNA binding"/>
    <property type="evidence" value="ECO:0007669"/>
    <property type="project" value="UniProtKB-KW"/>
</dbReference>
<dbReference type="Pfam" id="PF00196">
    <property type="entry name" value="GerE"/>
    <property type="match status" value="1"/>
</dbReference>
<dbReference type="EMBL" id="CP001874">
    <property type="protein sequence ID" value="ADG88334.1"/>
    <property type="molecule type" value="Genomic_DNA"/>
</dbReference>
<evidence type="ECO:0000259" key="4">
    <source>
        <dbReference type="PROSITE" id="PS50043"/>
    </source>
</evidence>
<dbReference type="PANTHER" id="PTHR43214:SF42">
    <property type="entry name" value="TRANSCRIPTIONAL REGULATORY PROTEIN DESR"/>
    <property type="match status" value="1"/>
</dbReference>
<dbReference type="AlphaFoldDB" id="D6YAW7"/>
<gene>
    <name evidence="5" type="ordered locus">Tbis_1620</name>
</gene>